<sequence length="191" mass="21295">MKQKQSTREKSLGTVSPTDVSVESLPVVELDKHQIRRAAALSYDRNHSYERIDGGDVYSSDSRMSHLIGIICEMAVGEAYSSNIDTQAYRSGDDGIDLDLWDQSIDVKGTATTAMDRPDLLVQPHKTLGADLYILAHIIGWGAESVRVRLHGYADQETVTDREPRRYPGSDENYVVEPDELTLLPWITTGE</sequence>
<dbReference type="Proteomes" id="UP001139494">
    <property type="component" value="Unassembled WGS sequence"/>
</dbReference>
<name>A0A9R1D7C3_9EURY</name>
<dbReference type="EMBL" id="JAHLKM010000027">
    <property type="protein sequence ID" value="MCQ4334522.1"/>
    <property type="molecule type" value="Genomic_DNA"/>
</dbReference>
<dbReference type="RefSeq" id="WP_256030571.1">
    <property type="nucleotide sequence ID" value="NZ_JAHLKM010000027.1"/>
</dbReference>
<proteinExistence type="predicted"/>
<reference evidence="1" key="1">
    <citation type="journal article" date="2023" name="Front. Microbiol.">
        <title>Genomic-based phylogenetic and metabolic analyses of the genus Natronomonas, and description of Natronomonas aquatica sp. nov.</title>
        <authorList>
            <person name="Garcia-Roldan A."/>
            <person name="Duran-Viseras A."/>
            <person name="de la Haba R.R."/>
            <person name="Corral P."/>
            <person name="Sanchez-Porro C."/>
            <person name="Ventosa A."/>
        </authorList>
    </citation>
    <scope>NUCLEOTIDE SEQUENCE</scope>
    <source>
        <strain evidence="1">F2-12</strain>
    </source>
</reference>
<evidence type="ECO:0008006" key="3">
    <source>
        <dbReference type="Google" id="ProtNLM"/>
    </source>
</evidence>
<evidence type="ECO:0000313" key="2">
    <source>
        <dbReference type="Proteomes" id="UP001139494"/>
    </source>
</evidence>
<accession>A0A9R1D7C3</accession>
<gene>
    <name evidence="1" type="ORF">KM295_13765</name>
</gene>
<keyword evidence="2" id="KW-1185">Reference proteome</keyword>
<evidence type="ECO:0000313" key="1">
    <source>
        <dbReference type="EMBL" id="MCQ4334522.1"/>
    </source>
</evidence>
<protein>
    <recommendedName>
        <fullName evidence="3">Restriction endonuclease</fullName>
    </recommendedName>
</protein>
<organism evidence="1 2">
    <name type="scientific">Natronomonas aquatica</name>
    <dbReference type="NCBI Taxonomy" id="2841590"/>
    <lineage>
        <taxon>Archaea</taxon>
        <taxon>Methanobacteriati</taxon>
        <taxon>Methanobacteriota</taxon>
        <taxon>Stenosarchaea group</taxon>
        <taxon>Halobacteria</taxon>
        <taxon>Halobacteriales</taxon>
        <taxon>Natronomonadaceae</taxon>
        <taxon>Natronomonas</taxon>
    </lineage>
</organism>
<comment type="caution">
    <text evidence="1">The sequence shown here is derived from an EMBL/GenBank/DDBJ whole genome shotgun (WGS) entry which is preliminary data.</text>
</comment>
<dbReference type="AlphaFoldDB" id="A0A9R1D7C3"/>